<dbReference type="PANTHER" id="PTHR13149:SF0">
    <property type="entry name" value="VACUOLAR PROTEIN-SORTING-ASSOCIATED PROTEIN 25"/>
    <property type="match status" value="1"/>
</dbReference>
<organism evidence="4 5">
    <name type="scientific">Arxiozyma heterogenica</name>
    <dbReference type="NCBI Taxonomy" id="278026"/>
    <lineage>
        <taxon>Eukaryota</taxon>
        <taxon>Fungi</taxon>
        <taxon>Dikarya</taxon>
        <taxon>Ascomycota</taxon>
        <taxon>Saccharomycotina</taxon>
        <taxon>Saccharomycetes</taxon>
        <taxon>Saccharomycetales</taxon>
        <taxon>Saccharomycetaceae</taxon>
        <taxon>Arxiozyma</taxon>
    </lineage>
</organism>
<dbReference type="InterPro" id="IPR036388">
    <property type="entry name" value="WH-like_DNA-bd_sf"/>
</dbReference>
<name>A0AAN7W565_9SACH</name>
<dbReference type="Gene3D" id="1.10.10.570">
    <property type="entry name" value="Winged helix' DNA-binding domain. Chain C. Domain 1"/>
    <property type="match status" value="1"/>
</dbReference>
<keyword evidence="2" id="KW-0813">Transport</keyword>
<accession>A0AAN7W565</accession>
<keyword evidence="3" id="KW-0653">Protein transport</keyword>
<protein>
    <submittedName>
        <fullName evidence="4">Uncharacterized protein</fullName>
    </submittedName>
</protein>
<sequence length="207" mass="24439">MSSSQLDLPPIYQFPPLFTRQPNKTIRNKQIETWINIILTNCERCKIWVMSKNGDMKLINKDTELIETINIFQNSKINRSCSQIFVNEILLTMKRQNQILNKDGKPPTILNTNTTVENDDTVYDDDFFIMWKSLDQWANEILYWFERTTQLNKVVTFYEIVSNEENSEESFYSMPESLLYQVLKILVKRGRATMLKDDSKYVAIKVV</sequence>
<dbReference type="GO" id="GO:0000814">
    <property type="term" value="C:ESCRT II complex"/>
    <property type="evidence" value="ECO:0007669"/>
    <property type="project" value="InterPro"/>
</dbReference>
<dbReference type="InterPro" id="IPR014041">
    <property type="entry name" value="ESCRT-II_cplx_Vps25-sub_N"/>
</dbReference>
<evidence type="ECO:0000313" key="5">
    <source>
        <dbReference type="Proteomes" id="UP001306508"/>
    </source>
</evidence>
<dbReference type="GO" id="GO:0042803">
    <property type="term" value="F:protein homodimerization activity"/>
    <property type="evidence" value="ECO:0007669"/>
    <property type="project" value="TreeGrafter"/>
</dbReference>
<evidence type="ECO:0000256" key="1">
    <source>
        <dbReference type="ARBA" id="ARBA00009674"/>
    </source>
</evidence>
<dbReference type="InterPro" id="IPR008570">
    <property type="entry name" value="ESCRT-II_cplx_Vps25-sub"/>
</dbReference>
<dbReference type="PANTHER" id="PTHR13149">
    <property type="entry name" value="VACUOLAR PROTEIN SORTING-ASSOCIATED PROTEIN VPS25"/>
    <property type="match status" value="1"/>
</dbReference>
<comment type="caution">
    <text evidence="4">The sequence shown here is derived from an EMBL/GenBank/DDBJ whole genome shotgun (WGS) entry which is preliminary data.</text>
</comment>
<dbReference type="SUPFAM" id="SSF46785">
    <property type="entry name" value="Winged helix' DNA-binding domain"/>
    <property type="match status" value="2"/>
</dbReference>
<dbReference type="Proteomes" id="UP001306508">
    <property type="component" value="Unassembled WGS sequence"/>
</dbReference>
<dbReference type="AlphaFoldDB" id="A0AAN7W565"/>
<dbReference type="GO" id="GO:0005198">
    <property type="term" value="F:structural molecule activity"/>
    <property type="evidence" value="ECO:0007669"/>
    <property type="project" value="TreeGrafter"/>
</dbReference>
<proteinExistence type="inferred from homology"/>
<evidence type="ECO:0000313" key="4">
    <source>
        <dbReference type="EMBL" id="KAK5781476.1"/>
    </source>
</evidence>
<dbReference type="EMBL" id="JAWIZZ010000035">
    <property type="protein sequence ID" value="KAK5781476.1"/>
    <property type="molecule type" value="Genomic_DNA"/>
</dbReference>
<evidence type="ECO:0000256" key="3">
    <source>
        <dbReference type="ARBA" id="ARBA00022927"/>
    </source>
</evidence>
<keyword evidence="5" id="KW-1185">Reference proteome</keyword>
<evidence type="ECO:0000256" key="2">
    <source>
        <dbReference type="ARBA" id="ARBA00022448"/>
    </source>
</evidence>
<reference evidence="5" key="1">
    <citation type="submission" date="2023-07" db="EMBL/GenBank/DDBJ databases">
        <title>A draft genome of Kazachstania heterogenica Y-27499.</title>
        <authorList>
            <person name="Donic C."/>
            <person name="Kralova J.S."/>
            <person name="Fidel L."/>
            <person name="Ben-Dor S."/>
            <person name="Jung S."/>
        </authorList>
    </citation>
    <scope>NUCLEOTIDE SEQUENCE [LARGE SCALE GENOMIC DNA]</scope>
    <source>
        <strain evidence="5">Y27499</strain>
    </source>
</reference>
<dbReference type="Gene3D" id="1.10.10.10">
    <property type="entry name" value="Winged helix-like DNA-binding domain superfamily/Winged helix DNA-binding domain"/>
    <property type="match status" value="1"/>
</dbReference>
<gene>
    <name evidence="4" type="ORF">RI543_001023</name>
</gene>
<dbReference type="GO" id="GO:0043328">
    <property type="term" value="P:protein transport to vacuole involved in ubiquitin-dependent protein catabolic process via the multivesicular body sorting pathway"/>
    <property type="evidence" value="ECO:0007669"/>
    <property type="project" value="TreeGrafter"/>
</dbReference>
<dbReference type="Pfam" id="PF05871">
    <property type="entry name" value="ESCRT-II"/>
    <property type="match status" value="1"/>
</dbReference>
<comment type="similarity">
    <text evidence="1">Belongs to the VPS25 family.</text>
</comment>
<dbReference type="InterPro" id="IPR036390">
    <property type="entry name" value="WH_DNA-bd_sf"/>
</dbReference>